<dbReference type="InterPro" id="IPR038071">
    <property type="entry name" value="UROD/MetE-like_sf"/>
</dbReference>
<sequence>MNSKNKIRKAINHQTTDGIPVDFGATTVTGMHCRIVEELRKHYGLREKPVKIIDPFQMLGEIDEELQEIIGIDTIGVSGPKDIFNNDASEFHEQITPWGQRVMIAHPINLATDKEGDVYIYAEGDTNYPPSAIMPAQCYFINAIERQQPIIEEQLNPSDNLEEYGLLSDKDLAWIKQEVEQASSTGKAVVAGFGGTALGDVAFIPGMGLKNPHGIRSVSEWYISTMMRQEYIHTVFDRQITIAIENYKKIWDTVGNKVDVVFTCGTDFGCQDSQFCSIDTFNELWLPHYKRMNDWIHTHTTWKVFKHSCGAIVPILPGIIEAGFDIINPVQINAKNMDPTFLKKEFGSKLTFWGGGIDTQRILPYASPKEVYDHVLRQCDILGQDGGFIFNSVHNIQANVPVENVIAMIEALSSINN</sequence>
<dbReference type="InterPro" id="IPR000257">
    <property type="entry name" value="Uroporphyrinogen_deCOase"/>
</dbReference>
<dbReference type="GO" id="GO:0004853">
    <property type="term" value="F:uroporphyrinogen decarboxylase activity"/>
    <property type="evidence" value="ECO:0007669"/>
    <property type="project" value="InterPro"/>
</dbReference>
<gene>
    <name evidence="2" type="ORF">M091_2918</name>
</gene>
<dbReference type="RefSeq" id="WP_036616305.1">
    <property type="nucleotide sequence ID" value="NZ_JNHK01000097.1"/>
</dbReference>
<dbReference type="InterPro" id="IPR052024">
    <property type="entry name" value="Methanogen_methyltrans"/>
</dbReference>
<dbReference type="SUPFAM" id="SSF51726">
    <property type="entry name" value="UROD/MetE-like"/>
    <property type="match status" value="1"/>
</dbReference>
<evidence type="ECO:0000259" key="1">
    <source>
        <dbReference type="Pfam" id="PF01208"/>
    </source>
</evidence>
<evidence type="ECO:0000313" key="3">
    <source>
        <dbReference type="Proteomes" id="UP000027850"/>
    </source>
</evidence>
<dbReference type="PANTHER" id="PTHR47099:SF1">
    <property type="entry name" value="METHYLCOBAMIDE:COM METHYLTRANSFERASE MTBA"/>
    <property type="match status" value="1"/>
</dbReference>
<name>A0AB34L791_PARDI</name>
<organism evidence="2 3">
    <name type="scientific">Parabacteroides distasonis str. 3776 D15 i</name>
    <dbReference type="NCBI Taxonomy" id="1339342"/>
    <lineage>
        <taxon>Bacteria</taxon>
        <taxon>Pseudomonadati</taxon>
        <taxon>Bacteroidota</taxon>
        <taxon>Bacteroidia</taxon>
        <taxon>Bacteroidales</taxon>
        <taxon>Tannerellaceae</taxon>
        <taxon>Parabacteroides</taxon>
    </lineage>
</organism>
<comment type="caution">
    <text evidence="2">The sequence shown here is derived from an EMBL/GenBank/DDBJ whole genome shotgun (WGS) entry which is preliminary data.</text>
</comment>
<dbReference type="PANTHER" id="PTHR47099">
    <property type="entry name" value="METHYLCOBAMIDE:COM METHYLTRANSFERASE MTBA"/>
    <property type="match status" value="1"/>
</dbReference>
<dbReference type="Gene3D" id="3.20.20.210">
    <property type="match status" value="1"/>
</dbReference>
<proteinExistence type="predicted"/>
<accession>A0AB34L791</accession>
<dbReference type="EMBL" id="JNHK01000097">
    <property type="protein sequence ID" value="KDS34846.1"/>
    <property type="molecule type" value="Genomic_DNA"/>
</dbReference>
<protein>
    <submittedName>
        <fullName evidence="2">Uroporphyrinogen decarboxylase family protein</fullName>
    </submittedName>
</protein>
<feature type="domain" description="Uroporphyrinogen decarboxylase (URO-D)" evidence="1">
    <location>
        <begin position="274"/>
        <end position="412"/>
    </location>
</feature>
<dbReference type="AlphaFoldDB" id="A0AB34L791"/>
<reference evidence="2 3" key="1">
    <citation type="submission" date="2014-04" db="EMBL/GenBank/DDBJ databases">
        <authorList>
            <person name="Sears C."/>
            <person name="Carroll K."/>
            <person name="Sack B.R."/>
            <person name="Qadri F."/>
            <person name="Myers L.L."/>
            <person name="Chung G.-T."/>
            <person name="Escheverria P."/>
            <person name="Fraser C.M."/>
            <person name="Sadzewicz L."/>
            <person name="Shefchek K.A."/>
            <person name="Tallon L."/>
            <person name="Das S.P."/>
            <person name="Daugherty S."/>
            <person name="Mongodin E.F."/>
        </authorList>
    </citation>
    <scope>NUCLEOTIDE SEQUENCE [LARGE SCALE GENOMIC DNA]</scope>
    <source>
        <strain evidence="2 3">3776 D15 i</strain>
    </source>
</reference>
<evidence type="ECO:0000313" key="2">
    <source>
        <dbReference type="EMBL" id="KDS34846.1"/>
    </source>
</evidence>
<dbReference type="Pfam" id="PF01208">
    <property type="entry name" value="URO-D"/>
    <property type="match status" value="1"/>
</dbReference>
<dbReference type="Proteomes" id="UP000027850">
    <property type="component" value="Unassembled WGS sequence"/>
</dbReference>
<dbReference type="GO" id="GO:0006779">
    <property type="term" value="P:porphyrin-containing compound biosynthetic process"/>
    <property type="evidence" value="ECO:0007669"/>
    <property type="project" value="InterPro"/>
</dbReference>